<keyword evidence="6 10" id="KW-0106">Calcium</keyword>
<sequence>MAVNENKSTTFEQDTIEGENVVVSIPISDNNENKNNNDDKNNNDYNNDNNNNNNNNKVESVNILSRPFFWVLLLFFIPAVVLKQYEIKHLILFIFNFIAIIPLSSILTVGLDDLTARIGLKYASVLHAFSGNFVELVIESFALADKEYAIVRSAILGAVLCNITLVLGVAFLAGSWPTHRRRASKFYIKDSSFEAKLFVDTSSSMLALAVLALVIPAAFKIASTSSDENTNASDLECDVQNISHATSIILLLVFIGLLVFQLKTHVDQVIDAKEYEKLDPKYYWFFDIFLIAIAVSGIIFCARYLVTSVEDIAAEYRLGSGFIGVVIFPLCVCSNFIEHFSAIKCAYYDRVDTAMGLIMNTSVQMILLVTPILTLVGWIIGRPLTLDFNVLEISVLACAVLIVNFLVADNRANWLEGYMLVVSYFLIAIVFFYLPNSVEEDKDLYDCNPFSRHLLRKNTTSIH</sequence>
<feature type="transmembrane region" description="Helical" evidence="10">
    <location>
        <begin position="282"/>
        <end position="306"/>
    </location>
</feature>
<dbReference type="STRING" id="1348612.A0A397GP06"/>
<evidence type="ECO:0000256" key="2">
    <source>
        <dbReference type="ARBA" id="ARBA00008170"/>
    </source>
</evidence>
<evidence type="ECO:0000256" key="8">
    <source>
        <dbReference type="ARBA" id="ARBA00023065"/>
    </source>
</evidence>
<dbReference type="InterPro" id="IPR004798">
    <property type="entry name" value="CAX-like"/>
</dbReference>
<dbReference type="PANTHER" id="PTHR31503:SF22">
    <property type="entry name" value="VACUOLAR CALCIUM ION TRANSPORTER"/>
    <property type="match status" value="1"/>
</dbReference>
<gene>
    <name evidence="13" type="ORF">Glove_460g31</name>
</gene>
<evidence type="ECO:0000313" key="13">
    <source>
        <dbReference type="EMBL" id="RHZ52585.1"/>
    </source>
</evidence>
<comment type="similarity">
    <text evidence="2 10">Belongs to the Ca(2+):cation antiporter (CaCA) (TC 2.A.19) family.</text>
</comment>
<dbReference type="NCBIfam" id="TIGR00378">
    <property type="entry name" value="cax"/>
    <property type="match status" value="1"/>
</dbReference>
<feature type="compositionally biased region" description="Low complexity" evidence="11">
    <location>
        <begin position="43"/>
        <end position="54"/>
    </location>
</feature>
<evidence type="ECO:0000256" key="7">
    <source>
        <dbReference type="ARBA" id="ARBA00022989"/>
    </source>
</evidence>
<comment type="function">
    <text evidence="10">Has a role in promoting intracellular calcium ion sequestration via the exchange of calcium ions for hydrogen ions across the vacuolar membrane. Involved also in manganese ion homeostasis via its uptake into the vacuole.</text>
</comment>
<comment type="subcellular location">
    <subcellularLocation>
        <location evidence="1">Endomembrane system</location>
        <topology evidence="1">Multi-pass membrane protein</topology>
    </subcellularLocation>
    <subcellularLocation>
        <location evidence="10">Vacuole membrane</location>
    </subcellularLocation>
</comment>
<evidence type="ECO:0000256" key="11">
    <source>
        <dbReference type="SAM" id="MobiDB-lite"/>
    </source>
</evidence>
<evidence type="ECO:0000313" key="14">
    <source>
        <dbReference type="Proteomes" id="UP000266861"/>
    </source>
</evidence>
<comment type="caution">
    <text evidence="13">The sequence shown here is derived from an EMBL/GenBank/DDBJ whole genome shotgun (WGS) entry which is preliminary data.</text>
</comment>
<feature type="transmembrane region" description="Helical" evidence="10">
    <location>
        <begin position="386"/>
        <end position="407"/>
    </location>
</feature>
<keyword evidence="8 10" id="KW-0406">Ion transport</keyword>
<dbReference type="InterPro" id="IPR004837">
    <property type="entry name" value="NaCa_Exmemb"/>
</dbReference>
<dbReference type="Gene3D" id="1.20.1420.30">
    <property type="entry name" value="NCX, central ion-binding region"/>
    <property type="match status" value="1"/>
</dbReference>
<dbReference type="GO" id="GO:0012505">
    <property type="term" value="C:endomembrane system"/>
    <property type="evidence" value="ECO:0007669"/>
    <property type="project" value="UniProtKB-SubCell"/>
</dbReference>
<dbReference type="OrthoDB" id="1699231at2759"/>
<keyword evidence="14" id="KW-1185">Reference proteome</keyword>
<dbReference type="AlphaFoldDB" id="A0A397GP06"/>
<keyword evidence="3 10" id="KW-0813">Transport</keyword>
<feature type="transmembrane region" description="Helical" evidence="10">
    <location>
        <begin position="318"/>
        <end position="337"/>
    </location>
</feature>
<dbReference type="InterPro" id="IPR044880">
    <property type="entry name" value="NCX_ion-bd_dom_sf"/>
</dbReference>
<feature type="transmembrane region" description="Helical" evidence="10">
    <location>
        <begin position="89"/>
        <end position="111"/>
    </location>
</feature>
<keyword evidence="4 10" id="KW-0109">Calcium transport</keyword>
<proteinExistence type="inferred from homology"/>
<feature type="domain" description="Sodium/calcium exchanger membrane region" evidence="12">
    <location>
        <begin position="89"/>
        <end position="262"/>
    </location>
</feature>
<accession>A0A397GP06</accession>
<evidence type="ECO:0000256" key="5">
    <source>
        <dbReference type="ARBA" id="ARBA00022692"/>
    </source>
</evidence>
<reference evidence="13 14" key="1">
    <citation type="submission" date="2018-08" db="EMBL/GenBank/DDBJ databases">
        <title>Genome and evolution of the arbuscular mycorrhizal fungus Diversispora epigaea (formerly Glomus versiforme) and its bacterial endosymbionts.</title>
        <authorList>
            <person name="Sun X."/>
            <person name="Fei Z."/>
            <person name="Harrison M."/>
        </authorList>
    </citation>
    <scope>NUCLEOTIDE SEQUENCE [LARGE SCALE GENOMIC DNA]</scope>
    <source>
        <strain evidence="13 14">IT104</strain>
    </source>
</reference>
<dbReference type="Pfam" id="PF01699">
    <property type="entry name" value="Na_Ca_ex"/>
    <property type="match status" value="2"/>
</dbReference>
<feature type="transmembrane region" description="Helical" evidence="10">
    <location>
        <begin position="154"/>
        <end position="176"/>
    </location>
</feature>
<feature type="transmembrane region" description="Helical" evidence="10">
    <location>
        <begin position="197"/>
        <end position="222"/>
    </location>
</feature>
<evidence type="ECO:0000256" key="3">
    <source>
        <dbReference type="ARBA" id="ARBA00022448"/>
    </source>
</evidence>
<organism evidence="13 14">
    <name type="scientific">Diversispora epigaea</name>
    <dbReference type="NCBI Taxonomy" id="1348612"/>
    <lineage>
        <taxon>Eukaryota</taxon>
        <taxon>Fungi</taxon>
        <taxon>Fungi incertae sedis</taxon>
        <taxon>Mucoromycota</taxon>
        <taxon>Glomeromycotina</taxon>
        <taxon>Glomeromycetes</taxon>
        <taxon>Diversisporales</taxon>
        <taxon>Diversisporaceae</taxon>
        <taxon>Diversispora</taxon>
    </lineage>
</organism>
<feature type="transmembrane region" description="Helical" evidence="10">
    <location>
        <begin position="357"/>
        <end position="380"/>
    </location>
</feature>
<keyword evidence="9 10" id="KW-0472">Membrane</keyword>
<dbReference type="GO" id="GO:0005774">
    <property type="term" value="C:vacuolar membrane"/>
    <property type="evidence" value="ECO:0007669"/>
    <property type="project" value="UniProtKB-SubCell"/>
</dbReference>
<feature type="transmembrane region" description="Helical" evidence="10">
    <location>
        <begin position="414"/>
        <end position="434"/>
    </location>
</feature>
<keyword evidence="7 10" id="KW-1133">Transmembrane helix</keyword>
<evidence type="ECO:0000256" key="9">
    <source>
        <dbReference type="ARBA" id="ARBA00023136"/>
    </source>
</evidence>
<dbReference type="PANTHER" id="PTHR31503">
    <property type="entry name" value="VACUOLAR CALCIUM ION TRANSPORTER"/>
    <property type="match status" value="1"/>
</dbReference>
<feature type="domain" description="Sodium/calcium exchanger membrane region" evidence="12">
    <location>
        <begin position="288"/>
        <end position="432"/>
    </location>
</feature>
<name>A0A397GP06_9GLOM</name>
<dbReference type="EMBL" id="PQFF01000402">
    <property type="protein sequence ID" value="RHZ52585.1"/>
    <property type="molecule type" value="Genomic_DNA"/>
</dbReference>
<evidence type="ECO:0000256" key="6">
    <source>
        <dbReference type="ARBA" id="ARBA00022837"/>
    </source>
</evidence>
<evidence type="ECO:0000259" key="12">
    <source>
        <dbReference type="Pfam" id="PF01699"/>
    </source>
</evidence>
<dbReference type="GO" id="GO:0006874">
    <property type="term" value="P:intracellular calcium ion homeostasis"/>
    <property type="evidence" value="ECO:0007669"/>
    <property type="project" value="TreeGrafter"/>
</dbReference>
<feature type="region of interest" description="Disordered" evidence="11">
    <location>
        <begin position="27"/>
        <end position="54"/>
    </location>
</feature>
<dbReference type="Proteomes" id="UP000266861">
    <property type="component" value="Unassembled WGS sequence"/>
</dbReference>
<keyword evidence="5 10" id="KW-0812">Transmembrane</keyword>
<feature type="transmembrane region" description="Helical" evidence="10">
    <location>
        <begin position="63"/>
        <end position="82"/>
    </location>
</feature>
<protein>
    <recommendedName>
        <fullName evidence="10">Vacuolar calcium ion transporter</fullName>
    </recommendedName>
</protein>
<evidence type="ECO:0000256" key="4">
    <source>
        <dbReference type="ARBA" id="ARBA00022568"/>
    </source>
</evidence>
<dbReference type="GO" id="GO:0015369">
    <property type="term" value="F:calcium:proton antiporter activity"/>
    <property type="evidence" value="ECO:0007669"/>
    <property type="project" value="UniProtKB-UniRule"/>
</dbReference>
<comment type="caution">
    <text evidence="10">Lacks conserved residue(s) required for the propagation of feature annotation.</text>
</comment>
<evidence type="ECO:0000256" key="1">
    <source>
        <dbReference type="ARBA" id="ARBA00004127"/>
    </source>
</evidence>
<feature type="compositionally biased region" description="Basic and acidic residues" evidence="11">
    <location>
        <begin position="31"/>
        <end position="42"/>
    </location>
</feature>
<evidence type="ECO:0000256" key="10">
    <source>
        <dbReference type="RuleBase" id="RU365028"/>
    </source>
</evidence>
<dbReference type="InterPro" id="IPR004713">
    <property type="entry name" value="CaH_exchang"/>
</dbReference>
<keyword evidence="10" id="KW-0050">Antiport</keyword>
<feature type="transmembrane region" description="Helical" evidence="10">
    <location>
        <begin position="242"/>
        <end position="262"/>
    </location>
</feature>
<keyword evidence="10" id="KW-0926">Vacuole</keyword>